<evidence type="ECO:0000256" key="3">
    <source>
        <dbReference type="ARBA" id="ARBA00023027"/>
    </source>
</evidence>
<keyword evidence="6" id="KW-1185">Reference proteome</keyword>
<keyword evidence="3" id="KW-0520">NAD</keyword>
<evidence type="ECO:0000313" key="6">
    <source>
        <dbReference type="Proteomes" id="UP000474757"/>
    </source>
</evidence>
<evidence type="ECO:0000256" key="2">
    <source>
        <dbReference type="ARBA" id="ARBA00023002"/>
    </source>
</evidence>
<dbReference type="Gene3D" id="3.40.50.720">
    <property type="entry name" value="NAD(P)-binding Rossmann-like Domain"/>
    <property type="match status" value="1"/>
</dbReference>
<dbReference type="RefSeq" id="WP_163889393.1">
    <property type="nucleotide sequence ID" value="NZ_JAAFYS010000001.1"/>
</dbReference>
<keyword evidence="2" id="KW-0560">Oxidoreductase</keyword>
<reference evidence="5 6" key="1">
    <citation type="submission" date="2020-02" db="EMBL/GenBank/DDBJ databases">
        <title>Pseudoroseicyclus tamarix, sp. nov., isolated from offshore sediment of a Tamarix chinensis forest.</title>
        <authorList>
            <person name="Gai Y."/>
        </authorList>
    </citation>
    <scope>NUCLEOTIDE SEQUENCE [LARGE SCALE GENOMIC DNA]</scope>
    <source>
        <strain evidence="5 6">CLL3-39</strain>
    </source>
</reference>
<proteinExistence type="inferred from homology"/>
<gene>
    <name evidence="5" type="ORF">GZA08_01740</name>
</gene>
<comment type="similarity">
    <text evidence="1">Belongs to the NAD(P)-dependent epimerase/dehydratase family.</text>
</comment>
<sequence>MRKIVLTGAAGNLGMQLREMLSGLAAELLSTDIADAPAELLPNETWVKADLAEMGQIAPLMEGADMVVHFGAIVDEKPFEELLGPNYIGAYNVWEAAHRAGCRRVIYASSIHAVGMEDTNAGVPCNGAHRPDTFYGLAKCFAEDMGRMYWEKRGLEAVCIRILTCEPAPNNLRALGTWLSYGDLRRLVMASIKAPVTGFTTIFGVSANTRCPVDNSPASFLGYRPQDDAEDWAERIEATAKQPDAQDMGLTKLGGPFAKVPLGESGVDAIRRMTEGKA</sequence>
<dbReference type="SUPFAM" id="SSF51735">
    <property type="entry name" value="NAD(P)-binding Rossmann-fold domains"/>
    <property type="match status" value="1"/>
</dbReference>
<dbReference type="PANTHER" id="PTHR43103:SF5">
    <property type="entry name" value="4-EPIMERASE, PUTATIVE (AFU_ORTHOLOGUE AFUA_7G00360)-RELATED"/>
    <property type="match status" value="1"/>
</dbReference>
<dbReference type="InterPro" id="IPR036291">
    <property type="entry name" value="NAD(P)-bd_dom_sf"/>
</dbReference>
<dbReference type="GO" id="GO:0016491">
    <property type="term" value="F:oxidoreductase activity"/>
    <property type="evidence" value="ECO:0007669"/>
    <property type="project" value="UniProtKB-KW"/>
</dbReference>
<dbReference type="Pfam" id="PF01370">
    <property type="entry name" value="Epimerase"/>
    <property type="match status" value="1"/>
</dbReference>
<dbReference type="InterPro" id="IPR001509">
    <property type="entry name" value="Epimerase_deHydtase"/>
</dbReference>
<dbReference type="AlphaFoldDB" id="A0A6B2JP29"/>
<dbReference type="PANTHER" id="PTHR43103">
    <property type="entry name" value="NUCLEOSIDE-DIPHOSPHATE-SUGAR EPIMERASE"/>
    <property type="match status" value="1"/>
</dbReference>
<feature type="domain" description="NAD-dependent epimerase/dehydratase" evidence="4">
    <location>
        <begin position="4"/>
        <end position="163"/>
    </location>
</feature>
<accession>A0A6B2JP29</accession>
<organism evidence="5 6">
    <name type="scientific">Pseudoroseicyclus tamaricis</name>
    <dbReference type="NCBI Taxonomy" id="2705421"/>
    <lineage>
        <taxon>Bacteria</taxon>
        <taxon>Pseudomonadati</taxon>
        <taxon>Pseudomonadota</taxon>
        <taxon>Alphaproteobacteria</taxon>
        <taxon>Rhodobacterales</taxon>
        <taxon>Paracoccaceae</taxon>
        <taxon>Pseudoroseicyclus</taxon>
    </lineage>
</organism>
<comment type="caution">
    <text evidence="5">The sequence shown here is derived from an EMBL/GenBank/DDBJ whole genome shotgun (WGS) entry which is preliminary data.</text>
</comment>
<evidence type="ECO:0000313" key="5">
    <source>
        <dbReference type="EMBL" id="NDU99694.1"/>
    </source>
</evidence>
<dbReference type="Proteomes" id="UP000474757">
    <property type="component" value="Unassembled WGS sequence"/>
</dbReference>
<evidence type="ECO:0000259" key="4">
    <source>
        <dbReference type="Pfam" id="PF01370"/>
    </source>
</evidence>
<evidence type="ECO:0000256" key="1">
    <source>
        <dbReference type="ARBA" id="ARBA00007637"/>
    </source>
</evidence>
<protein>
    <submittedName>
        <fullName evidence="5">NAD(P)-dependent oxidoreductase</fullName>
    </submittedName>
</protein>
<name>A0A6B2JP29_9RHOB</name>
<dbReference type="EMBL" id="JAAGAB010000001">
    <property type="protein sequence ID" value="NDU99694.1"/>
    <property type="molecule type" value="Genomic_DNA"/>
</dbReference>